<keyword evidence="7" id="KW-0325">Glycoprotein</keyword>
<dbReference type="FunFam" id="1.10.238.10:FF:000104">
    <property type="entry name" value="calumenin isoform X1"/>
    <property type="match status" value="1"/>
</dbReference>
<dbReference type="PANTHER" id="PTHR10827">
    <property type="entry name" value="RETICULOCALBIN"/>
    <property type="match status" value="1"/>
</dbReference>
<evidence type="ECO:0000256" key="11">
    <source>
        <dbReference type="ARBA" id="ARBA00072696"/>
    </source>
</evidence>
<dbReference type="InterPro" id="IPR011992">
    <property type="entry name" value="EF-hand-dom_pair"/>
</dbReference>
<dbReference type="GO" id="GO:0005788">
    <property type="term" value="C:endoplasmic reticulum lumen"/>
    <property type="evidence" value="ECO:0007669"/>
    <property type="project" value="UniProtKB-SubCell"/>
</dbReference>
<keyword evidence="3 12" id="KW-0732">Signal</keyword>
<comment type="function">
    <text evidence="9">Probable molecular chaperone assisting protein biosynthesis and transport in the endoplasmic reticulum. Required for the proper biosynthesis and transport of pulmonary surfactant-associated protein A/SP-A, pulmonary surfactant-associated protein D/SP-D and the lipid transporter ABCA3. By regulating both the proper expression and the degradation through the endoplasmic reticulum-associated protein degradation pathway of these proteins plays a crucial role in pulmonary surfactant homeostasis. Has an anti-fibrotic activity by negatively regulating the secretion of type I and type III collagens. This calcium-binding protein also transiently associates with immature PCSK6 and regulates its secretion.</text>
</comment>
<dbReference type="AlphaFoldDB" id="A0A8S9Z292"/>
<keyword evidence="2" id="KW-0479">Metal-binding</keyword>
<dbReference type="InterPro" id="IPR002048">
    <property type="entry name" value="EF_hand_dom"/>
</dbReference>
<protein>
    <recommendedName>
        <fullName evidence="11">Reticulocalbin-3</fullName>
    </recommendedName>
</protein>
<dbReference type="GO" id="GO:0005509">
    <property type="term" value="F:calcium ion binding"/>
    <property type="evidence" value="ECO:0007669"/>
    <property type="project" value="InterPro"/>
</dbReference>
<evidence type="ECO:0000256" key="12">
    <source>
        <dbReference type="SAM" id="SignalP"/>
    </source>
</evidence>
<reference evidence="14" key="1">
    <citation type="submission" date="2019-07" db="EMBL/GenBank/DDBJ databases">
        <title>Annotation for the trematode Paragonimus miyazaki's.</title>
        <authorList>
            <person name="Choi Y.-J."/>
        </authorList>
    </citation>
    <scope>NUCLEOTIDE SEQUENCE</scope>
    <source>
        <strain evidence="14">Japan</strain>
    </source>
</reference>
<organism evidence="14 15">
    <name type="scientific">Paragonimus skrjabini miyazakii</name>
    <dbReference type="NCBI Taxonomy" id="59628"/>
    <lineage>
        <taxon>Eukaryota</taxon>
        <taxon>Metazoa</taxon>
        <taxon>Spiralia</taxon>
        <taxon>Lophotrochozoa</taxon>
        <taxon>Platyhelminthes</taxon>
        <taxon>Trematoda</taxon>
        <taxon>Digenea</taxon>
        <taxon>Plagiorchiida</taxon>
        <taxon>Troglotremata</taxon>
        <taxon>Troglotrematidae</taxon>
        <taxon>Paragonimus</taxon>
    </lineage>
</organism>
<comment type="subunit">
    <text evidence="10">Interacts with PCSK6 (immature form including the propeptide); probably involved in the maturation and the secretion of PCSK6.</text>
</comment>
<keyword evidence="15" id="KW-1185">Reference proteome</keyword>
<keyword evidence="8" id="KW-0143">Chaperone</keyword>
<accession>A0A8S9Z292</accession>
<feature type="domain" description="EF-hand" evidence="13">
    <location>
        <begin position="263"/>
        <end position="298"/>
    </location>
</feature>
<dbReference type="PANTHER" id="PTHR10827:SF52">
    <property type="entry name" value="IP16409P"/>
    <property type="match status" value="1"/>
</dbReference>
<feature type="chain" id="PRO_5035720295" description="Reticulocalbin-3" evidence="12">
    <location>
        <begin position="30"/>
        <end position="313"/>
    </location>
</feature>
<evidence type="ECO:0000256" key="2">
    <source>
        <dbReference type="ARBA" id="ARBA00022723"/>
    </source>
</evidence>
<keyword evidence="5" id="KW-0256">Endoplasmic reticulum</keyword>
<dbReference type="PROSITE" id="PS00018">
    <property type="entry name" value="EF_HAND_1"/>
    <property type="match status" value="4"/>
</dbReference>
<dbReference type="Proteomes" id="UP000822476">
    <property type="component" value="Unassembled WGS sequence"/>
</dbReference>
<feature type="signal peptide" evidence="12">
    <location>
        <begin position="1"/>
        <end position="29"/>
    </location>
</feature>
<dbReference type="Gene3D" id="1.10.238.10">
    <property type="entry name" value="EF-hand"/>
    <property type="match status" value="2"/>
</dbReference>
<comment type="caution">
    <text evidence="14">The sequence shown here is derived from an EMBL/GenBank/DDBJ whole genome shotgun (WGS) entry which is preliminary data.</text>
</comment>
<evidence type="ECO:0000313" key="15">
    <source>
        <dbReference type="Proteomes" id="UP000822476"/>
    </source>
</evidence>
<dbReference type="InterPro" id="IPR018247">
    <property type="entry name" value="EF_Hand_1_Ca_BS"/>
</dbReference>
<dbReference type="PROSITE" id="PS50222">
    <property type="entry name" value="EF_HAND_2"/>
    <property type="match status" value="2"/>
</dbReference>
<evidence type="ECO:0000259" key="13">
    <source>
        <dbReference type="PROSITE" id="PS50222"/>
    </source>
</evidence>
<keyword evidence="6" id="KW-0106">Calcium</keyword>
<feature type="domain" description="EF-hand" evidence="13">
    <location>
        <begin position="59"/>
        <end position="94"/>
    </location>
</feature>
<keyword evidence="4" id="KW-0677">Repeat</keyword>
<evidence type="ECO:0000256" key="5">
    <source>
        <dbReference type="ARBA" id="ARBA00022824"/>
    </source>
</evidence>
<dbReference type="SUPFAM" id="SSF47473">
    <property type="entry name" value="EF-hand"/>
    <property type="match status" value="2"/>
</dbReference>
<evidence type="ECO:0000256" key="4">
    <source>
        <dbReference type="ARBA" id="ARBA00022737"/>
    </source>
</evidence>
<comment type="subcellular location">
    <subcellularLocation>
        <location evidence="1">Endoplasmic reticulum lumen</location>
    </subcellularLocation>
</comment>
<gene>
    <name evidence="14" type="ORF">EG68_03017</name>
</gene>
<dbReference type="Pfam" id="PF13499">
    <property type="entry name" value="EF-hand_7"/>
    <property type="match status" value="1"/>
</dbReference>
<evidence type="ECO:0000256" key="6">
    <source>
        <dbReference type="ARBA" id="ARBA00022837"/>
    </source>
</evidence>
<dbReference type="OrthoDB" id="6267678at2759"/>
<proteinExistence type="predicted"/>
<evidence type="ECO:0000256" key="9">
    <source>
        <dbReference type="ARBA" id="ARBA00056975"/>
    </source>
</evidence>
<evidence type="ECO:0000256" key="1">
    <source>
        <dbReference type="ARBA" id="ARBA00004319"/>
    </source>
</evidence>
<evidence type="ECO:0000256" key="10">
    <source>
        <dbReference type="ARBA" id="ARBA00063143"/>
    </source>
</evidence>
<evidence type="ECO:0000313" key="14">
    <source>
        <dbReference type="EMBL" id="KAF7259670.1"/>
    </source>
</evidence>
<name>A0A8S9Z292_9TREM</name>
<dbReference type="GO" id="GO:0015031">
    <property type="term" value="P:protein transport"/>
    <property type="evidence" value="ECO:0007669"/>
    <property type="project" value="UniProtKB-ARBA"/>
</dbReference>
<evidence type="ECO:0000256" key="3">
    <source>
        <dbReference type="ARBA" id="ARBA00022729"/>
    </source>
</evidence>
<evidence type="ECO:0000256" key="7">
    <source>
        <dbReference type="ARBA" id="ARBA00023180"/>
    </source>
</evidence>
<dbReference type="EMBL" id="JTDE01001091">
    <property type="protein sequence ID" value="KAF7259670.1"/>
    <property type="molecule type" value="Genomic_DNA"/>
</dbReference>
<evidence type="ECO:0000256" key="8">
    <source>
        <dbReference type="ARBA" id="ARBA00023186"/>
    </source>
</evidence>
<sequence length="313" mass="36612">MMMHTCFMKPSCTLFLAVCLTVQLAYVHTVPHSPIPGRNEMSVGGSLEWNKQNITDIARIKSIVDWLITKIDLNGDQNISFGELKNWIYHVVVTSAKREAMLGWKLIKKANDTVMEWEEYLSSFYGLYNDTVTNEQHAEELWKLLRQDSRRWHAADLDMDNRLQFSEFINFLHPELQTHMRDTVIEDLIEAIDKNGDMLISEWEYMDELLRAHRVPGTHSGIPEPMWVKRQQEQFHEYLDSNKDNFLNRGEVGEWILPKGYDGVNTETEYLFLHLDSDQNGLLTAEEIMEQVTFFANSMATNFGKIMDYYDEL</sequence>